<keyword evidence="4" id="KW-0812">Transmembrane</keyword>
<dbReference type="Pfam" id="PF00528">
    <property type="entry name" value="BPD_transp_1"/>
    <property type="match status" value="1"/>
</dbReference>
<keyword evidence="6" id="KW-0472">Membrane</keyword>
<comment type="caution">
    <text evidence="8">The sequence shown here is derived from an EMBL/GenBank/DDBJ whole genome shotgun (WGS) entry which is preliminary data.</text>
</comment>
<keyword evidence="3" id="KW-1003">Cell membrane</keyword>
<dbReference type="PANTHER" id="PTHR30183:SF3">
    <property type="entry name" value="MOLYBDENUM TRANSPORT SYSTEM PERMEASE PROTEIN MODB"/>
    <property type="match status" value="1"/>
</dbReference>
<evidence type="ECO:0000313" key="8">
    <source>
        <dbReference type="EMBL" id="CAI8043254.1"/>
    </source>
</evidence>
<dbReference type="CDD" id="cd06261">
    <property type="entry name" value="TM_PBP2"/>
    <property type="match status" value="1"/>
</dbReference>
<protein>
    <submittedName>
        <fullName evidence="8">Molybdenum transport system permease protein ModB</fullName>
    </submittedName>
</protein>
<proteinExistence type="predicted"/>
<evidence type="ECO:0000259" key="7">
    <source>
        <dbReference type="Pfam" id="PF00528"/>
    </source>
</evidence>
<keyword evidence="2" id="KW-0813">Transport</keyword>
<evidence type="ECO:0000256" key="1">
    <source>
        <dbReference type="ARBA" id="ARBA00004651"/>
    </source>
</evidence>
<evidence type="ECO:0000256" key="3">
    <source>
        <dbReference type="ARBA" id="ARBA00022475"/>
    </source>
</evidence>
<dbReference type="EMBL" id="CASHTH010003315">
    <property type="protein sequence ID" value="CAI8043254.1"/>
    <property type="molecule type" value="Genomic_DNA"/>
</dbReference>
<dbReference type="Gene3D" id="3.40.190.10">
    <property type="entry name" value="Periplasmic binding protein-like II"/>
    <property type="match status" value="1"/>
</dbReference>
<dbReference type="SUPFAM" id="SSF161098">
    <property type="entry name" value="MetI-like"/>
    <property type="match status" value="1"/>
</dbReference>
<dbReference type="GO" id="GO:0055085">
    <property type="term" value="P:transmembrane transport"/>
    <property type="evidence" value="ECO:0007669"/>
    <property type="project" value="InterPro"/>
</dbReference>
<dbReference type="GO" id="GO:0005886">
    <property type="term" value="C:plasma membrane"/>
    <property type="evidence" value="ECO:0007669"/>
    <property type="project" value="UniProtKB-SubCell"/>
</dbReference>
<organism evidence="8 9">
    <name type="scientific">Geodia barretti</name>
    <name type="common">Barrett's horny sponge</name>
    <dbReference type="NCBI Taxonomy" id="519541"/>
    <lineage>
        <taxon>Eukaryota</taxon>
        <taxon>Metazoa</taxon>
        <taxon>Porifera</taxon>
        <taxon>Demospongiae</taxon>
        <taxon>Heteroscleromorpha</taxon>
        <taxon>Tetractinellida</taxon>
        <taxon>Astrophorina</taxon>
        <taxon>Geodiidae</taxon>
        <taxon>Geodia</taxon>
    </lineage>
</organism>
<comment type="subcellular location">
    <subcellularLocation>
        <location evidence="1">Cell membrane</location>
        <topology evidence="1">Multi-pass membrane protein</topology>
    </subcellularLocation>
</comment>
<evidence type="ECO:0000256" key="5">
    <source>
        <dbReference type="ARBA" id="ARBA00022989"/>
    </source>
</evidence>
<reference evidence="8" key="1">
    <citation type="submission" date="2023-03" db="EMBL/GenBank/DDBJ databases">
        <authorList>
            <person name="Steffen K."/>
            <person name="Cardenas P."/>
        </authorList>
    </citation>
    <scope>NUCLEOTIDE SEQUENCE</scope>
</reference>
<evidence type="ECO:0000256" key="6">
    <source>
        <dbReference type="ARBA" id="ARBA00023136"/>
    </source>
</evidence>
<keyword evidence="9" id="KW-1185">Reference proteome</keyword>
<sequence>MADVEREYPSNSPSGFRVNVVTNETNVRGVAQKVALGEVDAGIVYETDAEGAQYAESFRVIEIPLQFNPAAEYPIAALAGAADLQIALDFIAFVQSDGGADHPTGNTVFVAAPFYIRAARIGFAGVDPTYEEVSQTLGVSPWATFWRLTLPVAWPVAADRTDAGVARAVSEFGATIMFAGNLSGRTQTMPLAT</sequence>
<evidence type="ECO:0000313" key="9">
    <source>
        <dbReference type="Proteomes" id="UP001174909"/>
    </source>
</evidence>
<dbReference type="Pfam" id="PF13531">
    <property type="entry name" value="SBP_bac_11"/>
    <property type="match status" value="1"/>
</dbReference>
<name>A0AA35X3X0_GEOBA</name>
<dbReference type="Proteomes" id="UP001174909">
    <property type="component" value="Unassembled WGS sequence"/>
</dbReference>
<evidence type="ECO:0000256" key="2">
    <source>
        <dbReference type="ARBA" id="ARBA00022448"/>
    </source>
</evidence>
<dbReference type="PANTHER" id="PTHR30183">
    <property type="entry name" value="MOLYBDENUM TRANSPORT SYSTEM PERMEASE PROTEIN MODB"/>
    <property type="match status" value="1"/>
</dbReference>
<gene>
    <name evidence="8" type="ORF">GBAR_LOCUS23994</name>
</gene>
<dbReference type="Gene3D" id="1.10.3720.10">
    <property type="entry name" value="MetI-like"/>
    <property type="match status" value="1"/>
</dbReference>
<dbReference type="AlphaFoldDB" id="A0AA35X3X0"/>
<evidence type="ECO:0000256" key="4">
    <source>
        <dbReference type="ARBA" id="ARBA00022692"/>
    </source>
</evidence>
<keyword evidence="5" id="KW-1133">Transmembrane helix</keyword>
<dbReference type="SUPFAM" id="SSF53850">
    <property type="entry name" value="Periplasmic binding protein-like II"/>
    <property type="match status" value="1"/>
</dbReference>
<dbReference type="InterPro" id="IPR035906">
    <property type="entry name" value="MetI-like_sf"/>
</dbReference>
<accession>A0AA35X3X0</accession>
<dbReference type="InterPro" id="IPR000515">
    <property type="entry name" value="MetI-like"/>
</dbReference>
<feature type="domain" description="ABC transmembrane type-1" evidence="7">
    <location>
        <begin position="108"/>
        <end position="176"/>
    </location>
</feature>